<evidence type="ECO:0000256" key="1">
    <source>
        <dbReference type="ARBA" id="ARBA00023268"/>
    </source>
</evidence>
<dbReference type="Proteomes" id="UP001234989">
    <property type="component" value="Chromosome 8"/>
</dbReference>
<gene>
    <name evidence="3" type="ORF">MTR67_034808</name>
</gene>
<dbReference type="GO" id="GO:0003824">
    <property type="term" value="F:catalytic activity"/>
    <property type="evidence" value="ECO:0007669"/>
    <property type="project" value="UniProtKB-KW"/>
</dbReference>
<name>A0AAF0U8G1_SOLVR</name>
<dbReference type="AlphaFoldDB" id="A0AAF0U8G1"/>
<dbReference type="EMBL" id="CP133619">
    <property type="protein sequence ID" value="WMV41423.1"/>
    <property type="molecule type" value="Genomic_DNA"/>
</dbReference>
<reference evidence="3" key="1">
    <citation type="submission" date="2023-08" db="EMBL/GenBank/DDBJ databases">
        <title>A de novo genome assembly of Solanum verrucosum Schlechtendal, a Mexican diploid species geographically isolated from the other diploid A-genome species in potato relatives.</title>
        <authorList>
            <person name="Hosaka K."/>
        </authorList>
    </citation>
    <scope>NUCLEOTIDE SEQUENCE</scope>
    <source>
        <tissue evidence="3">Young leaves</tissue>
    </source>
</reference>
<proteinExistence type="predicted"/>
<dbReference type="Pfam" id="PF00078">
    <property type="entry name" value="RVT_1"/>
    <property type="match status" value="1"/>
</dbReference>
<feature type="domain" description="Reverse transcriptase" evidence="2">
    <location>
        <begin position="1"/>
        <end position="57"/>
    </location>
</feature>
<keyword evidence="4" id="KW-1185">Reference proteome</keyword>
<accession>A0AAF0U8G1</accession>
<evidence type="ECO:0000259" key="2">
    <source>
        <dbReference type="PROSITE" id="PS50878"/>
    </source>
</evidence>
<keyword evidence="1" id="KW-0511">Multifunctional enzyme</keyword>
<protein>
    <recommendedName>
        <fullName evidence="2">Reverse transcriptase domain-containing protein</fullName>
    </recommendedName>
</protein>
<dbReference type="FunFam" id="3.30.70.270:FF:000020">
    <property type="entry name" value="Transposon Tf2-6 polyprotein-like Protein"/>
    <property type="match status" value="1"/>
</dbReference>
<dbReference type="InterPro" id="IPR041577">
    <property type="entry name" value="RT_RNaseH_2"/>
</dbReference>
<dbReference type="InterPro" id="IPR000477">
    <property type="entry name" value="RT_dom"/>
</dbReference>
<dbReference type="Pfam" id="PF17919">
    <property type="entry name" value="RT_RNaseH_2"/>
    <property type="match status" value="1"/>
</dbReference>
<evidence type="ECO:0000313" key="4">
    <source>
        <dbReference type="Proteomes" id="UP001234989"/>
    </source>
</evidence>
<dbReference type="PANTHER" id="PTHR37984:SF5">
    <property type="entry name" value="PROTEIN NYNRIN-LIKE"/>
    <property type="match status" value="1"/>
</dbReference>
<dbReference type="InterPro" id="IPR043128">
    <property type="entry name" value="Rev_trsase/Diguanyl_cyclase"/>
</dbReference>
<dbReference type="PROSITE" id="PS50878">
    <property type="entry name" value="RT_POL"/>
    <property type="match status" value="1"/>
</dbReference>
<dbReference type="SUPFAM" id="SSF56672">
    <property type="entry name" value="DNA/RNA polymerases"/>
    <property type="match status" value="1"/>
</dbReference>
<dbReference type="InterPro" id="IPR043502">
    <property type="entry name" value="DNA/RNA_pol_sf"/>
</dbReference>
<sequence length="183" mass="21210">MFVNIFIDDILISSRSEDDHINNLRIVLQVLKDQQLFAKFRKCEYWLRFVAFLGYIVSSKGIEVDLKKMDAVNSWPRPLSPSDIRTFLGLVSYYRRFVEGFSVIASPLIKLTQKKAKFIWFKACEKISQELKDRFTFAPVLTLPKRTNGFVLYCDSSRIGLGCVLMQNGKVIAYASRQLKIHE</sequence>
<dbReference type="PANTHER" id="PTHR37984">
    <property type="entry name" value="PROTEIN CBG26694"/>
    <property type="match status" value="1"/>
</dbReference>
<dbReference type="InterPro" id="IPR050951">
    <property type="entry name" value="Retrovirus_Pol_polyprotein"/>
</dbReference>
<evidence type="ECO:0000313" key="3">
    <source>
        <dbReference type="EMBL" id="WMV41423.1"/>
    </source>
</evidence>
<organism evidence="3 4">
    <name type="scientific">Solanum verrucosum</name>
    <dbReference type="NCBI Taxonomy" id="315347"/>
    <lineage>
        <taxon>Eukaryota</taxon>
        <taxon>Viridiplantae</taxon>
        <taxon>Streptophyta</taxon>
        <taxon>Embryophyta</taxon>
        <taxon>Tracheophyta</taxon>
        <taxon>Spermatophyta</taxon>
        <taxon>Magnoliopsida</taxon>
        <taxon>eudicotyledons</taxon>
        <taxon>Gunneridae</taxon>
        <taxon>Pentapetalae</taxon>
        <taxon>asterids</taxon>
        <taxon>lamiids</taxon>
        <taxon>Solanales</taxon>
        <taxon>Solanaceae</taxon>
        <taxon>Solanoideae</taxon>
        <taxon>Solaneae</taxon>
        <taxon>Solanum</taxon>
    </lineage>
</organism>
<dbReference type="Gene3D" id="3.30.70.270">
    <property type="match status" value="2"/>
</dbReference>